<dbReference type="PANTHER" id="PTHR11088">
    <property type="entry name" value="TRNA DIMETHYLALLYLTRANSFERASE"/>
    <property type="match status" value="1"/>
</dbReference>
<feature type="region of interest" description="Interaction with substrate tRNA" evidence="10">
    <location>
        <begin position="38"/>
        <end position="41"/>
    </location>
</feature>
<evidence type="ECO:0000256" key="9">
    <source>
        <dbReference type="ARBA" id="ARBA00049563"/>
    </source>
</evidence>
<evidence type="ECO:0000313" key="15">
    <source>
        <dbReference type="Proteomes" id="UP000185093"/>
    </source>
</evidence>
<dbReference type="PANTHER" id="PTHR11088:SF60">
    <property type="entry name" value="TRNA DIMETHYLALLYLTRANSFERASE"/>
    <property type="match status" value="1"/>
</dbReference>
<dbReference type="EMBL" id="FSQZ01000001">
    <property type="protein sequence ID" value="SIN63185.1"/>
    <property type="molecule type" value="Genomic_DNA"/>
</dbReference>
<gene>
    <name evidence="10" type="primary">miaA</name>
    <name evidence="14" type="ORF">SAMN05444368_0338</name>
</gene>
<comment type="function">
    <text evidence="2 10 12">Catalyzes the transfer of a dimethylallyl group onto the adenine at position 37 in tRNAs that read codons beginning with uridine, leading to the formation of N6-(dimethylallyl)adenosine (i(6)A).</text>
</comment>
<evidence type="ECO:0000256" key="4">
    <source>
        <dbReference type="ARBA" id="ARBA00022679"/>
    </source>
</evidence>
<evidence type="ECO:0000256" key="6">
    <source>
        <dbReference type="ARBA" id="ARBA00022741"/>
    </source>
</evidence>
<dbReference type="InterPro" id="IPR039657">
    <property type="entry name" value="Dimethylallyltransferase"/>
</dbReference>
<dbReference type="RefSeq" id="WP_074200139.1">
    <property type="nucleotide sequence ID" value="NZ_FSQZ01000001.1"/>
</dbReference>
<dbReference type="HAMAP" id="MF_00185">
    <property type="entry name" value="IPP_trans"/>
    <property type="match status" value="1"/>
</dbReference>
<accession>A0ABY1JB72</accession>
<evidence type="ECO:0000256" key="12">
    <source>
        <dbReference type="RuleBase" id="RU003784"/>
    </source>
</evidence>
<comment type="caution">
    <text evidence="10">Lacks conserved residue(s) required for the propagation of feature annotation.</text>
</comment>
<feature type="binding site" evidence="10">
    <location>
        <begin position="15"/>
        <end position="20"/>
    </location>
    <ligand>
        <name>substrate</name>
    </ligand>
</feature>
<keyword evidence="7 10" id="KW-0067">ATP-binding</keyword>
<evidence type="ECO:0000256" key="7">
    <source>
        <dbReference type="ARBA" id="ARBA00022840"/>
    </source>
</evidence>
<comment type="subunit">
    <text evidence="10">Monomer.</text>
</comment>
<evidence type="ECO:0000256" key="2">
    <source>
        <dbReference type="ARBA" id="ARBA00003213"/>
    </source>
</evidence>
<dbReference type="Gene3D" id="3.40.50.300">
    <property type="entry name" value="P-loop containing nucleotide triphosphate hydrolases"/>
    <property type="match status" value="1"/>
</dbReference>
<feature type="site" description="Interaction with substrate tRNA" evidence="10">
    <location>
        <position position="127"/>
    </location>
</feature>
<dbReference type="InterPro" id="IPR027417">
    <property type="entry name" value="P-loop_NTPase"/>
</dbReference>
<evidence type="ECO:0000256" key="3">
    <source>
        <dbReference type="ARBA" id="ARBA00005842"/>
    </source>
</evidence>
<feature type="binding site" evidence="10">
    <location>
        <begin position="13"/>
        <end position="20"/>
    </location>
    <ligand>
        <name>ATP</name>
        <dbReference type="ChEBI" id="CHEBI:30616"/>
    </ligand>
</feature>
<evidence type="ECO:0000256" key="5">
    <source>
        <dbReference type="ARBA" id="ARBA00022694"/>
    </source>
</evidence>
<dbReference type="SUPFAM" id="SSF52540">
    <property type="entry name" value="P-loop containing nucleoside triphosphate hydrolases"/>
    <property type="match status" value="2"/>
</dbReference>
<feature type="site" description="Interaction with substrate tRNA" evidence="10">
    <location>
        <position position="104"/>
    </location>
</feature>
<reference evidence="14 15" key="1">
    <citation type="submission" date="2016-11" db="EMBL/GenBank/DDBJ databases">
        <authorList>
            <person name="Varghese N."/>
            <person name="Submissions S."/>
        </authorList>
    </citation>
    <scope>NUCLEOTIDE SEQUENCE [LARGE SCALE GENOMIC DNA]</scope>
    <source>
        <strain evidence="14 15">DSM 20664</strain>
    </source>
</reference>
<dbReference type="EC" id="2.5.1.75" evidence="10"/>
<keyword evidence="15" id="KW-1185">Reference proteome</keyword>
<evidence type="ECO:0000313" key="14">
    <source>
        <dbReference type="EMBL" id="SIN63185.1"/>
    </source>
</evidence>
<evidence type="ECO:0000256" key="13">
    <source>
        <dbReference type="RuleBase" id="RU003785"/>
    </source>
</evidence>
<sequence length="316" mass="36437">MGKPKSPIVAIIGPTAVGKTAISLAVAPAIEGEVISVDSRQVYRYMDIGTDKVSMEDRRHVIHHLVDVTDPDDTFTAARFVEEANGTIKRVIAREKRPLLVGGTPFYYNALFGEMLTTSLASDVEVRASLLKEAEIKGKGYLYKKLEIHDPDLALRIHPNDLTRIVRGLEVFYTTGKPASWWYRHGKKIKSPYNVLYIGIIRPREVAYNKIEQRARRQFERGLIDEVRWLLKNGFDERFPSMQGLGYREVVRYLRGLYSMDEALTYYIKATKSLYRRQMTWFKRFKPIVWYDLDEIDEDVAVSSIVDKIKEHMGVK</sequence>
<dbReference type="NCBIfam" id="TIGR00174">
    <property type="entry name" value="miaA"/>
    <property type="match status" value="1"/>
</dbReference>
<proteinExistence type="inferred from homology"/>
<dbReference type="Pfam" id="PF01715">
    <property type="entry name" value="IPPT"/>
    <property type="match status" value="1"/>
</dbReference>
<evidence type="ECO:0000256" key="10">
    <source>
        <dbReference type="HAMAP-Rule" id="MF_00185"/>
    </source>
</evidence>
<evidence type="ECO:0000256" key="1">
    <source>
        <dbReference type="ARBA" id="ARBA00001946"/>
    </source>
</evidence>
<keyword evidence="5 10" id="KW-0819">tRNA processing</keyword>
<comment type="catalytic activity">
    <reaction evidence="9 10 11">
        <text>adenosine(37) in tRNA + dimethylallyl diphosphate = N(6)-dimethylallyladenosine(37) in tRNA + diphosphate</text>
        <dbReference type="Rhea" id="RHEA:26482"/>
        <dbReference type="Rhea" id="RHEA-COMP:10162"/>
        <dbReference type="Rhea" id="RHEA-COMP:10375"/>
        <dbReference type="ChEBI" id="CHEBI:33019"/>
        <dbReference type="ChEBI" id="CHEBI:57623"/>
        <dbReference type="ChEBI" id="CHEBI:74411"/>
        <dbReference type="ChEBI" id="CHEBI:74415"/>
        <dbReference type="EC" id="2.5.1.75"/>
    </reaction>
</comment>
<comment type="similarity">
    <text evidence="3 10 13">Belongs to the IPP transferase family.</text>
</comment>
<dbReference type="Gene3D" id="1.10.20.140">
    <property type="match status" value="1"/>
</dbReference>
<comment type="caution">
    <text evidence="14">The sequence shown here is derived from an EMBL/GenBank/DDBJ whole genome shotgun (WGS) entry which is preliminary data.</text>
</comment>
<keyword evidence="6 10" id="KW-0547">Nucleotide-binding</keyword>
<comment type="cofactor">
    <cofactor evidence="1 10">
        <name>Mg(2+)</name>
        <dbReference type="ChEBI" id="CHEBI:18420"/>
    </cofactor>
</comment>
<dbReference type="Proteomes" id="UP000185093">
    <property type="component" value="Unassembled WGS sequence"/>
</dbReference>
<protein>
    <recommendedName>
        <fullName evidence="10">tRNA dimethylallyltransferase</fullName>
        <ecNumber evidence="10">2.5.1.75</ecNumber>
    </recommendedName>
    <alternativeName>
        <fullName evidence="10">Dimethylallyl diphosphate:tRNA dimethylallyltransferase</fullName>
        <shortName evidence="10">DMAPP:tRNA dimethylallyltransferase</shortName>
        <shortName evidence="10">DMATase</shortName>
    </alternativeName>
    <alternativeName>
        <fullName evidence="10">Isopentenyl-diphosphate:tRNA isopentenyltransferase</fullName>
        <shortName evidence="10">IPP transferase</shortName>
        <shortName evidence="10">IPPT</shortName>
        <shortName evidence="10">IPTase</shortName>
    </alternativeName>
</protein>
<evidence type="ECO:0000256" key="11">
    <source>
        <dbReference type="RuleBase" id="RU003783"/>
    </source>
</evidence>
<keyword evidence="4 10" id="KW-0808">Transferase</keyword>
<organism evidence="14 15">
    <name type="scientific">Acetomicrobium flavidum</name>
    <dbReference type="NCBI Taxonomy" id="49896"/>
    <lineage>
        <taxon>Bacteria</taxon>
        <taxon>Thermotogati</taxon>
        <taxon>Synergistota</taxon>
        <taxon>Synergistia</taxon>
        <taxon>Synergistales</taxon>
        <taxon>Acetomicrobiaceae</taxon>
        <taxon>Acetomicrobium</taxon>
    </lineage>
</organism>
<name>A0ABY1JB72_9BACT</name>
<evidence type="ECO:0000256" key="8">
    <source>
        <dbReference type="ARBA" id="ARBA00022842"/>
    </source>
</evidence>
<dbReference type="InterPro" id="IPR018022">
    <property type="entry name" value="IPT"/>
</dbReference>
<keyword evidence="8 10" id="KW-0460">Magnesium</keyword>